<protein>
    <submittedName>
        <fullName evidence="3">Uncharacterized protein</fullName>
    </submittedName>
</protein>
<dbReference type="Proteomes" id="UP000887566">
    <property type="component" value="Unplaced"/>
</dbReference>
<feature type="region of interest" description="Disordered" evidence="1">
    <location>
        <begin position="23"/>
        <end position="77"/>
    </location>
</feature>
<sequence length="77" mass="8041">MLNPATIACNYDSTWIIKVKCMKPSSKSSTRSSSSTLDTASTPGDRRSIASASSGTSTLVAEGNSLRSTTPSGQLRK</sequence>
<feature type="compositionally biased region" description="Polar residues" evidence="1">
    <location>
        <begin position="50"/>
        <end position="77"/>
    </location>
</feature>
<proteinExistence type="predicted"/>
<evidence type="ECO:0000313" key="2">
    <source>
        <dbReference type="Proteomes" id="UP000887566"/>
    </source>
</evidence>
<name>A0A914X416_9BILA</name>
<dbReference type="AlphaFoldDB" id="A0A914X416"/>
<evidence type="ECO:0000313" key="3">
    <source>
        <dbReference type="WBParaSite" id="PSAMB.scaffold5943size10538.g27574.t1"/>
    </source>
</evidence>
<reference evidence="3" key="1">
    <citation type="submission" date="2022-11" db="UniProtKB">
        <authorList>
            <consortium name="WormBaseParasite"/>
        </authorList>
    </citation>
    <scope>IDENTIFICATION</scope>
</reference>
<dbReference type="WBParaSite" id="PSAMB.scaffold5943size10538.g27574.t1">
    <property type="protein sequence ID" value="PSAMB.scaffold5943size10538.g27574.t1"/>
    <property type="gene ID" value="PSAMB.scaffold5943size10538.g27574"/>
</dbReference>
<organism evidence="2 3">
    <name type="scientific">Plectus sambesii</name>
    <dbReference type="NCBI Taxonomy" id="2011161"/>
    <lineage>
        <taxon>Eukaryota</taxon>
        <taxon>Metazoa</taxon>
        <taxon>Ecdysozoa</taxon>
        <taxon>Nematoda</taxon>
        <taxon>Chromadorea</taxon>
        <taxon>Plectida</taxon>
        <taxon>Plectina</taxon>
        <taxon>Plectoidea</taxon>
        <taxon>Plectidae</taxon>
        <taxon>Plectus</taxon>
    </lineage>
</organism>
<evidence type="ECO:0000256" key="1">
    <source>
        <dbReference type="SAM" id="MobiDB-lite"/>
    </source>
</evidence>
<accession>A0A914X416</accession>
<feature type="compositionally biased region" description="Low complexity" evidence="1">
    <location>
        <begin position="25"/>
        <end position="42"/>
    </location>
</feature>
<keyword evidence="2" id="KW-1185">Reference proteome</keyword>